<dbReference type="STRING" id="34508.A0A4U8V4W1"/>
<keyword evidence="2" id="KW-0813">Transport</keyword>
<dbReference type="GO" id="GO:0048280">
    <property type="term" value="P:vesicle fusion with Golgi apparatus"/>
    <property type="evidence" value="ECO:0007669"/>
    <property type="project" value="TreeGrafter"/>
</dbReference>
<keyword evidence="12" id="KW-1185">Reference proteome</keyword>
<comment type="subcellular location">
    <subcellularLocation>
        <location evidence="8">Endomembrane system</location>
        <topology evidence="8">Single-pass type IV membrane protein</topology>
    </subcellularLocation>
</comment>
<proteinExistence type="inferred from homology"/>
<dbReference type="AlphaFoldDB" id="A0A4U8V4W1"/>
<evidence type="ECO:0000256" key="7">
    <source>
        <dbReference type="ARBA" id="ARBA00023136"/>
    </source>
</evidence>
<dbReference type="CDD" id="cd15891">
    <property type="entry name" value="SNARE_Vti1a"/>
    <property type="match status" value="1"/>
</dbReference>
<evidence type="ECO:0000256" key="2">
    <source>
        <dbReference type="ARBA" id="ARBA00022448"/>
    </source>
</evidence>
<dbReference type="GO" id="GO:0006896">
    <property type="term" value="P:Golgi to vacuole transport"/>
    <property type="evidence" value="ECO:0007669"/>
    <property type="project" value="TreeGrafter"/>
</dbReference>
<dbReference type="InterPro" id="IPR027027">
    <property type="entry name" value="GOSR2/Membrin/Bos1"/>
</dbReference>
<evidence type="ECO:0000256" key="9">
    <source>
        <dbReference type="SAM" id="Phobius"/>
    </source>
</evidence>
<protein>
    <recommendedName>
        <fullName evidence="10">t-SNARE coiled-coil homology domain-containing protein</fullName>
    </recommendedName>
</protein>
<feature type="domain" description="T-SNARE coiled-coil homology" evidence="10">
    <location>
        <begin position="127"/>
        <end position="194"/>
    </location>
</feature>
<dbReference type="PANTHER" id="PTHR21230">
    <property type="entry name" value="VESICLE TRANSPORT V-SNARE PROTEIN VTI1-RELATED"/>
    <property type="match status" value="1"/>
</dbReference>
<reference evidence="11 12" key="2">
    <citation type="journal article" date="2019" name="G3 (Bethesda)">
        <title>Hybrid Assembly of the Genome of the Entomopathogenic Nematode Steinernema carpocapsae Identifies the X-Chromosome.</title>
        <authorList>
            <person name="Serra L."/>
            <person name="Macchietto M."/>
            <person name="Macias-Munoz A."/>
            <person name="McGill C.J."/>
            <person name="Rodriguez I.M."/>
            <person name="Rodriguez B."/>
            <person name="Murad R."/>
            <person name="Mortazavi A."/>
        </authorList>
    </citation>
    <scope>NUCLEOTIDE SEQUENCE [LARGE SCALE GENOMIC DNA]</scope>
    <source>
        <strain evidence="11 12">ALL</strain>
    </source>
</reference>
<dbReference type="OrthoDB" id="430637at2759"/>
<evidence type="ECO:0000313" key="11">
    <source>
        <dbReference type="EMBL" id="TMS39048.1"/>
    </source>
</evidence>
<evidence type="ECO:0000256" key="5">
    <source>
        <dbReference type="ARBA" id="ARBA00022989"/>
    </source>
</evidence>
<dbReference type="Gene3D" id="1.20.5.110">
    <property type="match status" value="1"/>
</dbReference>
<dbReference type="EMBL" id="AZBU02000001">
    <property type="protein sequence ID" value="TMS39048.1"/>
    <property type="molecule type" value="Genomic_DNA"/>
</dbReference>
<dbReference type="GO" id="GO:0042147">
    <property type="term" value="P:retrograde transport, endosome to Golgi"/>
    <property type="evidence" value="ECO:0007669"/>
    <property type="project" value="TreeGrafter"/>
</dbReference>
<dbReference type="SUPFAM" id="SSF47661">
    <property type="entry name" value="t-snare proteins"/>
    <property type="match status" value="1"/>
</dbReference>
<sequence>MAMTATNPMALLSQFEQQYSVNTADITAKIGRLQSLTASDRVAGIREVQRLLCDVADLLEQMELSVYELPAGSQERSKYDTRVKSYHSDKKQLDIELQRVVERLHTGDDRNELFSLDDSISIDQQDQLIQNTESLARTSRKIQDTYRMVIETEQVGNEILGNLSSQRETISRARERMREADVDLTRSNKVLSQMIRRVIQNRLLLLIIAVFMMICLMYIIYKSL</sequence>
<dbReference type="Proteomes" id="UP000298663">
    <property type="component" value="Unassembled WGS sequence"/>
</dbReference>
<dbReference type="SMART" id="SM00397">
    <property type="entry name" value="t_SNARE"/>
    <property type="match status" value="1"/>
</dbReference>
<dbReference type="GO" id="GO:0005794">
    <property type="term" value="C:Golgi apparatus"/>
    <property type="evidence" value="ECO:0007669"/>
    <property type="project" value="InterPro"/>
</dbReference>
<dbReference type="InterPro" id="IPR000727">
    <property type="entry name" value="T_SNARE_dom"/>
</dbReference>
<evidence type="ECO:0000256" key="4">
    <source>
        <dbReference type="ARBA" id="ARBA00022927"/>
    </source>
</evidence>
<evidence type="ECO:0000256" key="1">
    <source>
        <dbReference type="ARBA" id="ARBA00006108"/>
    </source>
</evidence>
<dbReference type="GO" id="GO:0031201">
    <property type="term" value="C:SNARE complex"/>
    <property type="evidence" value="ECO:0007669"/>
    <property type="project" value="TreeGrafter"/>
</dbReference>
<dbReference type="GO" id="GO:0006891">
    <property type="term" value="P:intra-Golgi vesicle-mediated transport"/>
    <property type="evidence" value="ECO:0007669"/>
    <property type="project" value="TreeGrafter"/>
</dbReference>
<dbReference type="GO" id="GO:0016236">
    <property type="term" value="P:macroautophagy"/>
    <property type="evidence" value="ECO:0007669"/>
    <property type="project" value="TreeGrafter"/>
</dbReference>
<keyword evidence="3 9" id="KW-0812">Transmembrane</keyword>
<dbReference type="GO" id="GO:0000149">
    <property type="term" value="F:SNARE binding"/>
    <property type="evidence" value="ECO:0007669"/>
    <property type="project" value="TreeGrafter"/>
</dbReference>
<evidence type="ECO:0000256" key="3">
    <source>
        <dbReference type="ARBA" id="ARBA00022692"/>
    </source>
</evidence>
<dbReference type="GO" id="GO:0006886">
    <property type="term" value="P:intracellular protein transport"/>
    <property type="evidence" value="ECO:0007669"/>
    <property type="project" value="InterPro"/>
</dbReference>
<dbReference type="InterPro" id="IPR038407">
    <property type="entry name" value="v-SNARE_N_sf"/>
</dbReference>
<evidence type="ECO:0000259" key="10">
    <source>
        <dbReference type="SMART" id="SM00397"/>
    </source>
</evidence>
<dbReference type="GO" id="GO:0005484">
    <property type="term" value="F:SNAP receptor activity"/>
    <property type="evidence" value="ECO:0007669"/>
    <property type="project" value="InterPro"/>
</dbReference>
<organism evidence="11 12">
    <name type="scientific">Steinernema carpocapsae</name>
    <name type="common">Entomopathogenic nematode</name>
    <dbReference type="NCBI Taxonomy" id="34508"/>
    <lineage>
        <taxon>Eukaryota</taxon>
        <taxon>Metazoa</taxon>
        <taxon>Ecdysozoa</taxon>
        <taxon>Nematoda</taxon>
        <taxon>Chromadorea</taxon>
        <taxon>Rhabditida</taxon>
        <taxon>Tylenchina</taxon>
        <taxon>Panagrolaimomorpha</taxon>
        <taxon>Strongyloidoidea</taxon>
        <taxon>Steinernematidae</taxon>
        <taxon>Steinernema</taxon>
    </lineage>
</organism>
<dbReference type="Pfam" id="PF12352">
    <property type="entry name" value="V-SNARE_C"/>
    <property type="match status" value="1"/>
</dbReference>
<dbReference type="PIRSF" id="PIRSF028865">
    <property type="entry name" value="Membrin-2"/>
    <property type="match status" value="1"/>
</dbReference>
<dbReference type="Pfam" id="PF05008">
    <property type="entry name" value="V-SNARE"/>
    <property type="match status" value="1"/>
</dbReference>
<keyword evidence="6" id="KW-0175">Coiled coil</keyword>
<dbReference type="SUPFAM" id="SSF58038">
    <property type="entry name" value="SNARE fusion complex"/>
    <property type="match status" value="1"/>
</dbReference>
<dbReference type="PANTHER" id="PTHR21230:SF26">
    <property type="entry name" value="VESICLE TRANSPORT THROUGH INTERACTION WITH T-SNARES HOMOLOG 1A"/>
    <property type="match status" value="1"/>
</dbReference>
<comment type="similarity">
    <text evidence="1">Belongs to the VTI1 family.</text>
</comment>
<dbReference type="InterPro" id="IPR010989">
    <property type="entry name" value="SNARE"/>
</dbReference>
<keyword evidence="5 9" id="KW-1133">Transmembrane helix</keyword>
<keyword evidence="7 9" id="KW-0472">Membrane</keyword>
<reference evidence="11 12" key="1">
    <citation type="journal article" date="2015" name="Genome Biol.">
        <title>Comparative genomics of Steinernema reveals deeply conserved gene regulatory networks.</title>
        <authorList>
            <person name="Dillman A.R."/>
            <person name="Macchietto M."/>
            <person name="Porter C.F."/>
            <person name="Rogers A."/>
            <person name="Williams B."/>
            <person name="Antoshechkin I."/>
            <person name="Lee M.M."/>
            <person name="Goodwin Z."/>
            <person name="Lu X."/>
            <person name="Lewis E.E."/>
            <person name="Goodrich-Blair H."/>
            <person name="Stock S.P."/>
            <person name="Adams B.J."/>
            <person name="Sternberg P.W."/>
            <person name="Mortazavi A."/>
        </authorList>
    </citation>
    <scope>NUCLEOTIDE SEQUENCE [LARGE SCALE GENOMIC DNA]</scope>
    <source>
        <strain evidence="11 12">ALL</strain>
    </source>
</reference>
<dbReference type="GO" id="GO:0031902">
    <property type="term" value="C:late endosome membrane"/>
    <property type="evidence" value="ECO:0007669"/>
    <property type="project" value="TreeGrafter"/>
</dbReference>
<evidence type="ECO:0000313" key="12">
    <source>
        <dbReference type="Proteomes" id="UP000298663"/>
    </source>
</evidence>
<dbReference type="InterPro" id="IPR007705">
    <property type="entry name" value="Vesicle_trsprt_v-SNARE_N"/>
</dbReference>
<dbReference type="FunFam" id="1.20.5.110:FF:000078">
    <property type="entry name" value="Vesicle transport through interaction with t-SNAREs 1A"/>
    <property type="match status" value="1"/>
</dbReference>
<dbReference type="GO" id="GO:0005829">
    <property type="term" value="C:cytosol"/>
    <property type="evidence" value="ECO:0007669"/>
    <property type="project" value="GOC"/>
</dbReference>
<feature type="transmembrane region" description="Helical" evidence="9">
    <location>
        <begin position="203"/>
        <end position="221"/>
    </location>
</feature>
<gene>
    <name evidence="11" type="ORF">L596_005638</name>
</gene>
<name>A0A4U8V4W1_STECR</name>
<dbReference type="Gene3D" id="1.20.58.400">
    <property type="entry name" value="t-snare proteins"/>
    <property type="match status" value="1"/>
</dbReference>
<evidence type="ECO:0000256" key="6">
    <source>
        <dbReference type="ARBA" id="ARBA00023054"/>
    </source>
</evidence>
<dbReference type="GO" id="GO:0012507">
    <property type="term" value="C:ER to Golgi transport vesicle membrane"/>
    <property type="evidence" value="ECO:0007669"/>
    <property type="project" value="TreeGrafter"/>
</dbReference>
<comment type="caution">
    <text evidence="11">The sequence shown here is derived from an EMBL/GenBank/DDBJ whole genome shotgun (WGS) entry which is preliminary data.</text>
</comment>
<keyword evidence="4" id="KW-0653">Protein transport</keyword>
<dbReference type="GO" id="GO:0005789">
    <property type="term" value="C:endoplasmic reticulum membrane"/>
    <property type="evidence" value="ECO:0007669"/>
    <property type="project" value="TreeGrafter"/>
</dbReference>
<accession>A0A4U8V4W1</accession>
<evidence type="ECO:0000256" key="8">
    <source>
        <dbReference type="ARBA" id="ARBA00046280"/>
    </source>
</evidence>